<dbReference type="Gene3D" id="3.30.300.30">
    <property type="match status" value="1"/>
</dbReference>
<dbReference type="STRING" id="416450.A0A1V6QNF3"/>
<evidence type="ECO:0000313" key="4">
    <source>
        <dbReference type="EMBL" id="OQD90728.1"/>
    </source>
</evidence>
<dbReference type="Pfam" id="PF13193">
    <property type="entry name" value="AMP-binding_C"/>
    <property type="match status" value="1"/>
</dbReference>
<dbReference type="EMBL" id="MDYN01000001">
    <property type="protein sequence ID" value="OQD90728.1"/>
    <property type="molecule type" value="Genomic_DNA"/>
</dbReference>
<dbReference type="InterPro" id="IPR020845">
    <property type="entry name" value="AMP-binding_CS"/>
</dbReference>
<protein>
    <recommendedName>
        <fullName evidence="6">AMP-dependent synthetase/ligase domain-containing protein</fullName>
    </recommendedName>
</protein>
<dbReference type="PROSITE" id="PS00455">
    <property type="entry name" value="AMP_BINDING"/>
    <property type="match status" value="1"/>
</dbReference>
<keyword evidence="5" id="KW-1185">Reference proteome</keyword>
<dbReference type="PANTHER" id="PTHR43767:SF10">
    <property type="entry name" value="SURFACTIN SYNTHASE SUBUNIT 1"/>
    <property type="match status" value="1"/>
</dbReference>
<organism evidence="4 5">
    <name type="scientific">Penicillium antarcticum</name>
    <dbReference type="NCBI Taxonomy" id="416450"/>
    <lineage>
        <taxon>Eukaryota</taxon>
        <taxon>Fungi</taxon>
        <taxon>Dikarya</taxon>
        <taxon>Ascomycota</taxon>
        <taxon>Pezizomycotina</taxon>
        <taxon>Eurotiomycetes</taxon>
        <taxon>Eurotiomycetidae</taxon>
        <taxon>Eurotiales</taxon>
        <taxon>Aspergillaceae</taxon>
        <taxon>Penicillium</taxon>
    </lineage>
</organism>
<proteinExistence type="predicted"/>
<feature type="domain" description="AMP-dependent synthetase/ligase" evidence="2">
    <location>
        <begin position="74"/>
        <end position="387"/>
    </location>
</feature>
<dbReference type="InterPro" id="IPR050237">
    <property type="entry name" value="ATP-dep_AMP-bd_enzyme"/>
</dbReference>
<evidence type="ECO:0000259" key="3">
    <source>
        <dbReference type="Pfam" id="PF13193"/>
    </source>
</evidence>
<keyword evidence="1" id="KW-0812">Transmembrane</keyword>
<dbReference type="SUPFAM" id="SSF56801">
    <property type="entry name" value="Acetyl-CoA synthetase-like"/>
    <property type="match status" value="1"/>
</dbReference>
<dbReference type="InterPro" id="IPR025110">
    <property type="entry name" value="AMP-bd_C"/>
</dbReference>
<dbReference type="InterPro" id="IPR042099">
    <property type="entry name" value="ANL_N_sf"/>
</dbReference>
<evidence type="ECO:0000259" key="2">
    <source>
        <dbReference type="Pfam" id="PF00501"/>
    </source>
</evidence>
<dbReference type="CDD" id="cd04433">
    <property type="entry name" value="AFD_class_I"/>
    <property type="match status" value="1"/>
</dbReference>
<comment type="caution">
    <text evidence="4">The sequence shown here is derived from an EMBL/GenBank/DDBJ whole genome shotgun (WGS) entry which is preliminary data.</text>
</comment>
<feature type="transmembrane region" description="Helical" evidence="1">
    <location>
        <begin position="77"/>
        <end position="104"/>
    </location>
</feature>
<sequence length="562" mass="62291">MRLPSPKAASLPNDALFKQLLHNAQVNPNILIHDPAHNKDATTAQFLRDVVAFKEEVLSQLPQNLLNSQGRLQTPGVYIAILASLSYDFIVGLYAVVALGAAAVPLSTKVLPEEGDWLVKKCNAICLLAQQEHISLASQIQSQQPTDPLIPVISIQHPPNPSFALPQIDPTLTFPSTQPGLLLFTSGTTGPPKGAILPRQLFFPHVDPDCTADDTAIVYRAVNGLPGVLNLSDLVYVCARIELFPGGIQPAPIWERLRCGGVTVLAGATRFWQVLMTHYEERLRALPENERILYDEGVRNLRVVWFGGGMPLPAAKRFWLRLRGEKEWTVKYGASELGREAMVFRFSSESAALKPIIGRPLAGTEVRLTEGQHGELLIKSPTVMIGYIDDEERTHAAFDADGFYRTGDLVHQDAQGMFVFDGRASADFVRFNGLRVSVYEVESQLCDLPYILEAYVLSIPDNRYGHRVGALVLLAARETSLTLGKLRKDLATVLAMYKLPTALRVVDSDEELPRSPEGKLSRNTAMQRFFPREARGLSGKVEVWDIELEEMVTRRVWDWGGI</sequence>
<evidence type="ECO:0000256" key="1">
    <source>
        <dbReference type="SAM" id="Phobius"/>
    </source>
</evidence>
<accession>A0A1V6QNF3</accession>
<dbReference type="Pfam" id="PF00501">
    <property type="entry name" value="AMP-binding"/>
    <property type="match status" value="1"/>
</dbReference>
<gene>
    <name evidence="4" type="ORF">PENANT_c001G00242</name>
</gene>
<dbReference type="PANTHER" id="PTHR43767">
    <property type="entry name" value="LONG-CHAIN-FATTY-ACID--COA LIGASE"/>
    <property type="match status" value="1"/>
</dbReference>
<dbReference type="GO" id="GO:0016878">
    <property type="term" value="F:acid-thiol ligase activity"/>
    <property type="evidence" value="ECO:0007669"/>
    <property type="project" value="UniProtKB-ARBA"/>
</dbReference>
<keyword evidence="1" id="KW-0472">Membrane</keyword>
<feature type="domain" description="AMP-binding enzyme C-terminal" evidence="3">
    <location>
        <begin position="440"/>
        <end position="519"/>
    </location>
</feature>
<dbReference type="Proteomes" id="UP000191672">
    <property type="component" value="Unassembled WGS sequence"/>
</dbReference>
<reference evidence="5" key="1">
    <citation type="journal article" date="2017" name="Nat. Microbiol.">
        <title>Global analysis of biosynthetic gene clusters reveals vast potential of secondary metabolite production in Penicillium species.</title>
        <authorList>
            <person name="Nielsen J.C."/>
            <person name="Grijseels S."/>
            <person name="Prigent S."/>
            <person name="Ji B."/>
            <person name="Dainat J."/>
            <person name="Nielsen K.F."/>
            <person name="Frisvad J.C."/>
            <person name="Workman M."/>
            <person name="Nielsen J."/>
        </authorList>
    </citation>
    <scope>NUCLEOTIDE SEQUENCE [LARGE SCALE GENOMIC DNA]</scope>
    <source>
        <strain evidence="5">IBT 31811</strain>
    </source>
</reference>
<dbReference type="Gene3D" id="3.40.50.12780">
    <property type="entry name" value="N-terminal domain of ligase-like"/>
    <property type="match status" value="1"/>
</dbReference>
<evidence type="ECO:0008006" key="6">
    <source>
        <dbReference type="Google" id="ProtNLM"/>
    </source>
</evidence>
<name>A0A1V6QNF3_9EURO</name>
<dbReference type="InterPro" id="IPR000873">
    <property type="entry name" value="AMP-dep_synth/lig_dom"/>
</dbReference>
<dbReference type="InterPro" id="IPR045851">
    <property type="entry name" value="AMP-bd_C_sf"/>
</dbReference>
<evidence type="ECO:0000313" key="5">
    <source>
        <dbReference type="Proteomes" id="UP000191672"/>
    </source>
</evidence>
<dbReference type="AlphaFoldDB" id="A0A1V6QNF3"/>
<keyword evidence="1" id="KW-1133">Transmembrane helix</keyword>